<dbReference type="PANTHER" id="PTHR42721:SF3">
    <property type="entry name" value="BETA-D-XYLOSIDASE 5-RELATED"/>
    <property type="match status" value="1"/>
</dbReference>
<dbReference type="Pfam" id="PF01915">
    <property type="entry name" value="Glyco_hydro_3_C"/>
    <property type="match status" value="1"/>
</dbReference>
<dbReference type="EMBL" id="SJJY01000004">
    <property type="protein sequence ID" value="TCC22939.1"/>
    <property type="molecule type" value="Genomic_DNA"/>
</dbReference>
<dbReference type="Gene3D" id="2.60.120.380">
    <property type="match status" value="1"/>
</dbReference>
<dbReference type="SUPFAM" id="SSF51445">
    <property type="entry name" value="(Trans)glycosidases"/>
    <property type="match status" value="1"/>
</dbReference>
<feature type="domain" description="Fibronectin type III-like" evidence="5">
    <location>
        <begin position="717"/>
        <end position="787"/>
    </location>
</feature>
<dbReference type="Gene3D" id="3.40.50.1700">
    <property type="entry name" value="Glycoside hydrolase family 3 C-terminal domain"/>
    <property type="match status" value="1"/>
</dbReference>
<keyword evidence="2" id="KW-0732">Signal</keyword>
<keyword evidence="7" id="KW-1185">Reference proteome</keyword>
<protein>
    <submittedName>
        <fullName evidence="6">Beta-glucosidase</fullName>
    </submittedName>
</protein>
<gene>
    <name evidence="6" type="ORF">E0H58_21455</name>
</gene>
<dbReference type="CDD" id="cd04084">
    <property type="entry name" value="CBM6_xylanase-like"/>
    <property type="match status" value="1"/>
</dbReference>
<dbReference type="InterPro" id="IPR008999">
    <property type="entry name" value="Actin-crosslinking"/>
</dbReference>
<evidence type="ECO:0000313" key="7">
    <source>
        <dbReference type="Proteomes" id="UP000292385"/>
    </source>
</evidence>
<dbReference type="RefSeq" id="WP_131463163.1">
    <property type="nucleotide sequence ID" value="NZ_SJJY01000004.1"/>
</dbReference>
<comment type="caution">
    <text evidence="6">The sequence shown here is derived from an EMBL/GenBank/DDBJ whole genome shotgun (WGS) entry which is preliminary data.</text>
</comment>
<dbReference type="PANTHER" id="PTHR42721">
    <property type="entry name" value="SUGAR HYDROLASE-RELATED"/>
    <property type="match status" value="1"/>
</dbReference>
<dbReference type="SUPFAM" id="SSF50405">
    <property type="entry name" value="Actin-crosslinking proteins"/>
    <property type="match status" value="1"/>
</dbReference>
<dbReference type="InterPro" id="IPR013783">
    <property type="entry name" value="Ig-like_fold"/>
</dbReference>
<dbReference type="Gene3D" id="2.60.120.260">
    <property type="entry name" value="Galactose-binding domain-like"/>
    <property type="match status" value="1"/>
</dbReference>
<keyword evidence="3" id="KW-0378">Hydrolase</keyword>
<dbReference type="Gene3D" id="2.60.40.10">
    <property type="entry name" value="Immunoglobulins"/>
    <property type="match status" value="1"/>
</dbReference>
<feature type="region of interest" description="Disordered" evidence="4">
    <location>
        <begin position="907"/>
        <end position="929"/>
    </location>
</feature>
<evidence type="ECO:0000259" key="5">
    <source>
        <dbReference type="SMART" id="SM01217"/>
    </source>
</evidence>
<sequence>MSTPAPPPPFRDPARPIDARIDDLLARLTPDEKVAFLHQYQPPVARLGLETFRTGTEALHGVAWHGPATVFPQAIGLAASWSPDLVRAVGAAVGDEVRVFHQKDPAGVGLNVWAPVVNPLRDPRWGRNEEGYAEDPWLTGVIATAYGHGLAGDHPTYLKTAPTLKHFLAYNNETDRCTTSSNLPPRVLHDYELPAFRVPIEAGAAVAVMPSYNLVNGRPAHLSPLINDVLRPWTTDELLVVSDAYAPANLFGLQQYLPDGPTAYAAALKAGVDSFTQDGTDATATIERLTTALDRGLITAADLDTAVRRALAIRFRLGEFDDLDPYAALEPELVNCPAHRRLAQEAARQAIVLLKHDEQVLPLDTSTRVAVVGPLAGTLTEDWYAGTLPYQVTALDGLRERLGQVEYCEGVDRITLRIAGSSSYLRVGADAVLRTGTDAGEFDLFDWGGDAWALRSVRNGQHLTATDDGELVADQPGPNGWEVKQTFRLVQSSNTVLIQHLHSGRYLQVDSDGAVGLADDGTAFELDVVIDGAATAAELAARADVAIVVAGNHPLVNGRETEDRETLDLPPAQDRLIRQVHAANPRTVLVLSSSYPYAIGWAQQHLPAILWSAHGGQEYGHALADVLLGDHDPAGRLTQTWYHSAADLPGLLDYDIIATDATYLYYRGTPLYPFGHGLSYTTFAYGDLRLSTPSTPADGEVRVTFTVTNTGDRPGTELAQLYTRQQRSRVKQPLRQLRAFRRVTLEPSETVEVELTVTAADLGFWDVTRDRRCVETARHSIMVGRSSTDLRLTATLDVRGDQIPPRTLTHLAATSFDDYCAMTMTTATRDRGDAVISLEPEAWLAFDDLDLEPTQYQARAANRGNQPATITFRLDDPLHGQLLGTLQVPPADGLVSIAGDLQLDSTYTPTSGDRAAAHAGNPAQPPGSGHIRTVELTHTLYVVFSAAGVVLEGLAARQSR</sequence>
<dbReference type="InterPro" id="IPR044993">
    <property type="entry name" value="BXL"/>
</dbReference>
<dbReference type="Gene3D" id="3.20.20.300">
    <property type="entry name" value="Glycoside hydrolase, family 3, N-terminal domain"/>
    <property type="match status" value="1"/>
</dbReference>
<comment type="similarity">
    <text evidence="1">Belongs to the glycosyl hydrolase 3 family.</text>
</comment>
<dbReference type="SMART" id="SM01217">
    <property type="entry name" value="Fn3_like"/>
    <property type="match status" value="1"/>
</dbReference>
<name>A0ABY2A3V1_9ACTN</name>
<organism evidence="6 7">
    <name type="scientific">Kribbella speibonae</name>
    <dbReference type="NCBI Taxonomy" id="1572660"/>
    <lineage>
        <taxon>Bacteria</taxon>
        <taxon>Bacillati</taxon>
        <taxon>Actinomycetota</taxon>
        <taxon>Actinomycetes</taxon>
        <taxon>Propionibacteriales</taxon>
        <taxon>Kribbellaceae</taxon>
        <taxon>Kribbella</taxon>
    </lineage>
</organism>
<dbReference type="Proteomes" id="UP000292385">
    <property type="component" value="Unassembled WGS sequence"/>
</dbReference>
<dbReference type="InterPro" id="IPR017853">
    <property type="entry name" value="GH"/>
</dbReference>
<dbReference type="CDD" id="cd23343">
    <property type="entry name" value="beta-trefoil_FSCN_BglX-like"/>
    <property type="match status" value="1"/>
</dbReference>
<dbReference type="InterPro" id="IPR036962">
    <property type="entry name" value="Glyco_hydro_3_N_sf"/>
</dbReference>
<dbReference type="Pfam" id="PF00933">
    <property type="entry name" value="Glyco_hydro_3"/>
    <property type="match status" value="1"/>
</dbReference>
<accession>A0ABY2A3V1</accession>
<dbReference type="InterPro" id="IPR036881">
    <property type="entry name" value="Glyco_hydro_3_C_sf"/>
</dbReference>
<evidence type="ECO:0000256" key="2">
    <source>
        <dbReference type="ARBA" id="ARBA00022729"/>
    </source>
</evidence>
<evidence type="ECO:0000256" key="1">
    <source>
        <dbReference type="ARBA" id="ARBA00005336"/>
    </source>
</evidence>
<dbReference type="InterPro" id="IPR026891">
    <property type="entry name" value="Fn3-like"/>
</dbReference>
<dbReference type="PRINTS" id="PR00133">
    <property type="entry name" value="GLHYDRLASE3"/>
</dbReference>
<evidence type="ECO:0000313" key="6">
    <source>
        <dbReference type="EMBL" id="TCC22939.1"/>
    </source>
</evidence>
<reference evidence="6 7" key="1">
    <citation type="submission" date="2019-02" db="EMBL/GenBank/DDBJ databases">
        <title>Kribbella capetownensis sp. nov. and Kribbella speibonae sp. nov., isolated from soil.</title>
        <authorList>
            <person name="Curtis S.M."/>
            <person name="Norton I."/>
            <person name="Everest G.J."/>
            <person name="Meyers P.R."/>
        </authorList>
    </citation>
    <scope>NUCLEOTIDE SEQUENCE [LARGE SCALE GENOMIC DNA]</scope>
    <source>
        <strain evidence="6 7">SK5</strain>
    </source>
</reference>
<dbReference type="InterPro" id="IPR001764">
    <property type="entry name" value="Glyco_hydro_3_N"/>
</dbReference>
<dbReference type="SUPFAM" id="SSF52279">
    <property type="entry name" value="Beta-D-glucan exohydrolase, C-terminal domain"/>
    <property type="match status" value="1"/>
</dbReference>
<evidence type="ECO:0000256" key="4">
    <source>
        <dbReference type="SAM" id="MobiDB-lite"/>
    </source>
</evidence>
<proteinExistence type="inferred from homology"/>
<dbReference type="InterPro" id="IPR002772">
    <property type="entry name" value="Glyco_hydro_3_C"/>
</dbReference>
<evidence type="ECO:0000256" key="3">
    <source>
        <dbReference type="ARBA" id="ARBA00022801"/>
    </source>
</evidence>
<dbReference type="Pfam" id="PF14310">
    <property type="entry name" value="Fn3-like"/>
    <property type="match status" value="1"/>
</dbReference>